<feature type="domain" description="Transglycosylase SLT" evidence="4">
    <location>
        <begin position="75"/>
        <end position="174"/>
    </location>
</feature>
<evidence type="ECO:0000256" key="3">
    <source>
        <dbReference type="SAM" id="MobiDB-lite"/>
    </source>
</evidence>
<feature type="compositionally biased region" description="Low complexity" evidence="3">
    <location>
        <begin position="13"/>
        <end position="31"/>
    </location>
</feature>
<dbReference type="EMBL" id="JADZLT010000053">
    <property type="protein sequence ID" value="MBH0239151.1"/>
    <property type="molecule type" value="Genomic_DNA"/>
</dbReference>
<dbReference type="SUPFAM" id="SSF53955">
    <property type="entry name" value="Lysozyme-like"/>
    <property type="match status" value="1"/>
</dbReference>
<dbReference type="AlphaFoldDB" id="A0A931I5E5"/>
<dbReference type="Gene3D" id="1.10.530.10">
    <property type="match status" value="1"/>
</dbReference>
<comment type="similarity">
    <text evidence="2">Belongs to the virb1 family.</text>
</comment>
<dbReference type="GO" id="GO:0000270">
    <property type="term" value="P:peptidoglycan metabolic process"/>
    <property type="evidence" value="ECO:0007669"/>
    <property type="project" value="InterPro"/>
</dbReference>
<dbReference type="Pfam" id="PF01464">
    <property type="entry name" value="SLT"/>
    <property type="match status" value="1"/>
</dbReference>
<comment type="caution">
    <text evidence="5">The sequence shown here is derived from an EMBL/GenBank/DDBJ whole genome shotgun (WGS) entry which is preliminary data.</text>
</comment>
<evidence type="ECO:0000259" key="4">
    <source>
        <dbReference type="Pfam" id="PF01464"/>
    </source>
</evidence>
<dbReference type="GO" id="GO:0008933">
    <property type="term" value="F:peptidoglycan lytic transglycosylase activity"/>
    <property type="evidence" value="ECO:0007669"/>
    <property type="project" value="InterPro"/>
</dbReference>
<dbReference type="Proteomes" id="UP000631694">
    <property type="component" value="Unassembled WGS sequence"/>
</dbReference>
<dbReference type="GO" id="GO:0016020">
    <property type="term" value="C:membrane"/>
    <property type="evidence" value="ECO:0007669"/>
    <property type="project" value="InterPro"/>
</dbReference>
<gene>
    <name evidence="5" type="ORF">I5731_15090</name>
</gene>
<reference evidence="5" key="1">
    <citation type="submission" date="2020-12" db="EMBL/GenBank/DDBJ databases">
        <title>Methylobrevis albus sp. nov., isolated from fresh water lack sediment.</title>
        <authorList>
            <person name="Zou Q."/>
        </authorList>
    </citation>
    <scope>NUCLEOTIDE SEQUENCE</scope>
    <source>
        <strain evidence="5">L22</strain>
    </source>
</reference>
<dbReference type="InterPro" id="IPR008258">
    <property type="entry name" value="Transglycosylase_SLT_dom_1"/>
</dbReference>
<dbReference type="PANTHER" id="PTHR37423:SF2">
    <property type="entry name" value="MEMBRANE-BOUND LYTIC MUREIN TRANSGLYCOSYLASE C"/>
    <property type="match status" value="1"/>
</dbReference>
<accession>A0A931I5E5</accession>
<feature type="compositionally biased region" description="Basic residues" evidence="3">
    <location>
        <begin position="32"/>
        <end position="41"/>
    </location>
</feature>
<organism evidence="5 6">
    <name type="scientific">Methylobrevis albus</name>
    <dbReference type="NCBI Taxonomy" id="2793297"/>
    <lineage>
        <taxon>Bacteria</taxon>
        <taxon>Pseudomonadati</taxon>
        <taxon>Pseudomonadota</taxon>
        <taxon>Alphaproteobacteria</taxon>
        <taxon>Hyphomicrobiales</taxon>
        <taxon>Pleomorphomonadaceae</taxon>
        <taxon>Methylobrevis</taxon>
    </lineage>
</organism>
<feature type="compositionally biased region" description="Basic and acidic residues" evidence="3">
    <location>
        <begin position="1"/>
        <end position="12"/>
    </location>
</feature>
<dbReference type="PROSITE" id="PS00922">
    <property type="entry name" value="TRANSGLYCOSYLASE"/>
    <property type="match status" value="1"/>
</dbReference>
<protein>
    <submittedName>
        <fullName evidence="5">Transglycosylase SLT domain-containing protein</fullName>
    </submittedName>
</protein>
<evidence type="ECO:0000313" key="6">
    <source>
        <dbReference type="Proteomes" id="UP000631694"/>
    </source>
</evidence>
<comment type="similarity">
    <text evidence="1">Belongs to the transglycosylase Slt family.</text>
</comment>
<evidence type="ECO:0000256" key="1">
    <source>
        <dbReference type="ARBA" id="ARBA00007734"/>
    </source>
</evidence>
<dbReference type="InterPro" id="IPR000189">
    <property type="entry name" value="Transglyc_AS"/>
</dbReference>
<keyword evidence="6" id="KW-1185">Reference proteome</keyword>
<sequence>MIREANARKEAETTAAPEAKAEAVAESAPKAKTAKAKRRTTKAANAGEVETTGSIAPPQRTARNEHRGKSYIKSLIRKHAIEKGVPVEFAEAVVMVESNFNPKARSPAGAVGLMQIIPSTARGLGYRGSAAGLYDLETNIHWGMTYLAGAYDRAGGDTCGAVLRYNAGHFATRMTRGVRAYCAKVNRYVASL</sequence>
<evidence type="ECO:0000313" key="5">
    <source>
        <dbReference type="EMBL" id="MBH0239151.1"/>
    </source>
</evidence>
<evidence type="ECO:0000256" key="2">
    <source>
        <dbReference type="ARBA" id="ARBA00009387"/>
    </source>
</evidence>
<dbReference type="PANTHER" id="PTHR37423">
    <property type="entry name" value="SOLUBLE LYTIC MUREIN TRANSGLYCOSYLASE-RELATED"/>
    <property type="match status" value="1"/>
</dbReference>
<feature type="region of interest" description="Disordered" evidence="3">
    <location>
        <begin position="1"/>
        <end position="68"/>
    </location>
</feature>
<name>A0A931I5E5_9HYPH</name>
<dbReference type="InterPro" id="IPR023346">
    <property type="entry name" value="Lysozyme-like_dom_sf"/>
</dbReference>
<proteinExistence type="inferred from homology"/>